<feature type="compositionally biased region" description="Polar residues" evidence="1">
    <location>
        <begin position="196"/>
        <end position="205"/>
    </location>
</feature>
<dbReference type="InterPro" id="IPR052670">
    <property type="entry name" value="UPF0654_domain"/>
</dbReference>
<feature type="compositionally biased region" description="Basic and acidic residues" evidence="1">
    <location>
        <begin position="234"/>
        <end position="253"/>
    </location>
</feature>
<evidence type="ECO:0000313" key="2">
    <source>
        <dbReference type="EMBL" id="PPR03405.1"/>
    </source>
</evidence>
<keyword evidence="3" id="KW-1185">Reference proteome</keyword>
<dbReference type="InterPro" id="IPR018824">
    <property type="entry name" value="Conidiation-specific_6"/>
</dbReference>
<evidence type="ECO:0000313" key="3">
    <source>
        <dbReference type="Proteomes" id="UP000284842"/>
    </source>
</evidence>
<accession>A0A409YK67</accession>
<feature type="compositionally biased region" description="Polar residues" evidence="1">
    <location>
        <begin position="141"/>
        <end position="152"/>
    </location>
</feature>
<dbReference type="InParanoid" id="A0A409YK67"/>
<feature type="compositionally biased region" description="Polar residues" evidence="1">
    <location>
        <begin position="1"/>
        <end position="20"/>
    </location>
</feature>
<dbReference type="Pfam" id="PF10346">
    <property type="entry name" value="Con-6"/>
    <property type="match status" value="3"/>
</dbReference>
<protein>
    <recommendedName>
        <fullName evidence="4">Conidiation protein 6</fullName>
    </recommendedName>
</protein>
<feature type="region of interest" description="Disordered" evidence="1">
    <location>
        <begin position="183"/>
        <end position="253"/>
    </location>
</feature>
<dbReference type="PANTHER" id="PTHR36576">
    <property type="entry name" value="UPF0654 PROTEIN C11D3.01C-RELATED"/>
    <property type="match status" value="1"/>
</dbReference>
<reference evidence="2 3" key="1">
    <citation type="journal article" date="2018" name="Evol. Lett.">
        <title>Horizontal gene cluster transfer increased hallucinogenic mushroom diversity.</title>
        <authorList>
            <person name="Reynolds H.T."/>
            <person name="Vijayakumar V."/>
            <person name="Gluck-Thaler E."/>
            <person name="Korotkin H.B."/>
            <person name="Matheny P.B."/>
            <person name="Slot J.C."/>
        </authorList>
    </citation>
    <scope>NUCLEOTIDE SEQUENCE [LARGE SCALE GENOMIC DNA]</scope>
    <source>
        <strain evidence="2 3">2629</strain>
    </source>
</reference>
<dbReference type="EMBL" id="NHTK01001069">
    <property type="protein sequence ID" value="PPR03405.1"/>
    <property type="molecule type" value="Genomic_DNA"/>
</dbReference>
<evidence type="ECO:0008006" key="4">
    <source>
        <dbReference type="Google" id="ProtNLM"/>
    </source>
</evidence>
<dbReference type="AlphaFoldDB" id="A0A409YK67"/>
<proteinExistence type="predicted"/>
<dbReference type="Proteomes" id="UP000284842">
    <property type="component" value="Unassembled WGS sequence"/>
</dbReference>
<feature type="region of interest" description="Disordered" evidence="1">
    <location>
        <begin position="141"/>
        <end position="162"/>
    </location>
</feature>
<dbReference type="FunCoup" id="A0A409YK67">
    <property type="interactions" value="255"/>
</dbReference>
<gene>
    <name evidence="2" type="ORF">CVT24_012530</name>
</gene>
<dbReference type="PANTHER" id="PTHR36576:SF1">
    <property type="entry name" value="UPF0654 PROTEIN C11D3.01C-RELATED"/>
    <property type="match status" value="1"/>
</dbReference>
<dbReference type="GO" id="GO:0005737">
    <property type="term" value="C:cytoplasm"/>
    <property type="evidence" value="ECO:0007669"/>
    <property type="project" value="TreeGrafter"/>
</dbReference>
<name>A0A409YK67_9AGAR</name>
<feature type="region of interest" description="Disordered" evidence="1">
    <location>
        <begin position="1"/>
        <end position="77"/>
    </location>
</feature>
<organism evidence="2 3">
    <name type="scientific">Panaeolus cyanescens</name>
    <dbReference type="NCBI Taxonomy" id="181874"/>
    <lineage>
        <taxon>Eukaryota</taxon>
        <taxon>Fungi</taxon>
        <taxon>Dikarya</taxon>
        <taxon>Basidiomycota</taxon>
        <taxon>Agaricomycotina</taxon>
        <taxon>Agaricomycetes</taxon>
        <taxon>Agaricomycetidae</taxon>
        <taxon>Agaricales</taxon>
        <taxon>Agaricineae</taxon>
        <taxon>Galeropsidaceae</taxon>
        <taxon>Panaeolus</taxon>
    </lineage>
</organism>
<comment type="caution">
    <text evidence="2">The sequence shown here is derived from an EMBL/GenBank/DDBJ whole genome shotgun (WGS) entry which is preliminary data.</text>
</comment>
<sequence length="253" mass="27924">MSGSRSNKTRASNAPSQTKASQQFDNSDDFDYDDTEYKADAIDEDQEIFGQIPGSEYEERGHNPGGASSGTNLSKASHEGNRVLGGYKATLKIISKLSDITQIIMSFEQNQARGYKATLHNPRVSDEAKQNAQQHLNELGSDQQATSYTQSRGMDEISESVRQGKEEARVIAGYKAVLQNPNVSSEARQHAEEVLQSHNVKSPSSGAGHAQPSHHRGHEDNVNRGYKATLHNPRVSDEARERAEEYLEQHNAM</sequence>
<evidence type="ECO:0000256" key="1">
    <source>
        <dbReference type="SAM" id="MobiDB-lite"/>
    </source>
</evidence>
<dbReference type="OrthoDB" id="5419162at2759"/>